<keyword evidence="3" id="KW-1185">Reference proteome</keyword>
<proteinExistence type="predicted"/>
<dbReference type="OrthoDB" id="2382185at2"/>
<evidence type="ECO:0000259" key="1">
    <source>
        <dbReference type="Pfam" id="PF07435"/>
    </source>
</evidence>
<dbReference type="InterPro" id="IPR009996">
    <property type="entry name" value="YycH"/>
</dbReference>
<evidence type="ECO:0000313" key="3">
    <source>
        <dbReference type="Proteomes" id="UP000279446"/>
    </source>
</evidence>
<dbReference type="AlphaFoldDB" id="A0A433YB60"/>
<reference evidence="2 3" key="1">
    <citation type="submission" date="2018-12" db="EMBL/GenBank/DDBJ databases">
        <authorList>
            <person name="Sun L."/>
            <person name="Chen Z."/>
        </authorList>
    </citation>
    <scope>NUCLEOTIDE SEQUENCE [LARGE SCALE GENOMIC DNA]</scope>
    <source>
        <strain evidence="2 3">DSM 15890</strain>
    </source>
</reference>
<dbReference type="Pfam" id="PF07435">
    <property type="entry name" value="YycH"/>
    <property type="match status" value="1"/>
</dbReference>
<organism evidence="2 3">
    <name type="scientific">Paenibacillus anaericanus</name>
    <dbReference type="NCBI Taxonomy" id="170367"/>
    <lineage>
        <taxon>Bacteria</taxon>
        <taxon>Bacillati</taxon>
        <taxon>Bacillota</taxon>
        <taxon>Bacilli</taxon>
        <taxon>Bacillales</taxon>
        <taxon>Paenibacillaceae</taxon>
        <taxon>Paenibacillus</taxon>
    </lineage>
</organism>
<evidence type="ECO:0000313" key="2">
    <source>
        <dbReference type="EMBL" id="RUT47112.1"/>
    </source>
</evidence>
<comment type="caution">
    <text evidence="2">The sequence shown here is derived from an EMBL/GenBank/DDBJ whole genome shotgun (WGS) entry which is preliminary data.</text>
</comment>
<name>A0A433YB60_9BACL</name>
<accession>A0A433YB60</accession>
<sequence length="430" mass="49014">MKETIKSLFLTLLVVVSMVQSYYLIYRLPGNDPIVKSESEYVEAETMGIPMEVESMIFPAQMVIHMGDDRHSVFYPESTFYNLINSRLKGRQFDGFQRYALENINWADIRSSHEGIELQFDGGVPVALLQKVMQISPDSLFEAESISKILIYNTENEDQVRVFFFSNEGGVVYEATKVDLTVQDVKQQINFGKDWVPYTLVNGYYIPDEPIDMVETGLNVDLYTAEQMQRSLFFDFSITRYIREKNGSEIYTDSKRSLQVRQDRNWMNFTDPAAPSTGDNSPSKNVVSAVDYVNSHGGWSGKYRLEQSEGRDDDKHLAVFRQYYGAAQYGAFPIIDLPTFHYGTITLEMRQGTIVGYERSLLYTTEGTWSKKVVTLQGGKELRDKIAVISKEAIITNLYPAYLPSLTKEGLLLQPTWVVELSNGATRVLN</sequence>
<dbReference type="Proteomes" id="UP000279446">
    <property type="component" value="Unassembled WGS sequence"/>
</dbReference>
<dbReference type="CDD" id="cd15787">
    <property type="entry name" value="YycH_N"/>
    <property type="match status" value="1"/>
</dbReference>
<dbReference type="InterPro" id="IPR042274">
    <property type="entry name" value="YycH/YycI_2"/>
</dbReference>
<dbReference type="RefSeq" id="WP_127191511.1">
    <property type="nucleotide sequence ID" value="NZ_RZNY01000005.1"/>
</dbReference>
<protein>
    <recommendedName>
        <fullName evidence="1">Regulatory protein YycH domain-containing protein</fullName>
    </recommendedName>
</protein>
<gene>
    <name evidence="2" type="ORF">EJP82_07965</name>
</gene>
<dbReference type="EMBL" id="RZNY01000005">
    <property type="protein sequence ID" value="RUT47112.1"/>
    <property type="molecule type" value="Genomic_DNA"/>
</dbReference>
<feature type="domain" description="Regulatory protein YycH" evidence="1">
    <location>
        <begin position="3"/>
        <end position="423"/>
    </location>
</feature>
<dbReference type="Gene3D" id="3.30.310.160">
    <property type="entry name" value="YycH protein, domain 2"/>
    <property type="match status" value="1"/>
</dbReference>